<evidence type="ECO:0000313" key="3">
    <source>
        <dbReference type="Proteomes" id="UP000283269"/>
    </source>
</evidence>
<dbReference type="EMBL" id="NHYD01000837">
    <property type="protein sequence ID" value="PPQ93155.1"/>
    <property type="molecule type" value="Genomic_DNA"/>
</dbReference>
<reference evidence="2 3" key="1">
    <citation type="journal article" date="2018" name="Evol. Lett.">
        <title>Horizontal gene cluster transfer increased hallucinogenic mushroom diversity.</title>
        <authorList>
            <person name="Reynolds H.T."/>
            <person name="Vijayakumar V."/>
            <person name="Gluck-Thaler E."/>
            <person name="Korotkin H.B."/>
            <person name="Matheny P.B."/>
            <person name="Slot J.C."/>
        </authorList>
    </citation>
    <scope>NUCLEOTIDE SEQUENCE [LARGE SCALE GENOMIC DNA]</scope>
    <source>
        <strain evidence="2 3">2631</strain>
    </source>
</reference>
<gene>
    <name evidence="2" type="ORF">CVT25_010778</name>
</gene>
<dbReference type="Proteomes" id="UP000283269">
    <property type="component" value="Unassembled WGS sequence"/>
</dbReference>
<dbReference type="AlphaFoldDB" id="A0A409XQR8"/>
<dbReference type="InParanoid" id="A0A409XQR8"/>
<feature type="compositionally biased region" description="Polar residues" evidence="1">
    <location>
        <begin position="12"/>
        <end position="24"/>
    </location>
</feature>
<accession>A0A409XQR8</accession>
<evidence type="ECO:0000256" key="1">
    <source>
        <dbReference type="SAM" id="MobiDB-lite"/>
    </source>
</evidence>
<evidence type="ECO:0000313" key="2">
    <source>
        <dbReference type="EMBL" id="PPQ93155.1"/>
    </source>
</evidence>
<dbReference type="PANTHER" id="PTHR40462">
    <property type="entry name" value="CHROMOSOME 1, WHOLE GENOME SHOTGUN SEQUENCE"/>
    <property type="match status" value="1"/>
</dbReference>
<keyword evidence="3" id="KW-1185">Reference proteome</keyword>
<proteinExistence type="predicted"/>
<name>A0A409XQR8_PSICY</name>
<dbReference type="OrthoDB" id="3050608at2759"/>
<sequence>MDFLKKVVNEVESASNTQTTNGAESNDKTENNAQNNATSAILGAINGVLGGGEKGEKKEDYLDKAIDLVQEHVLKAGDQSNESAIEQSKDAQVASAIRTGYKTVTGKDFPIAEKTS</sequence>
<protein>
    <submittedName>
        <fullName evidence="2">Uncharacterized protein</fullName>
    </submittedName>
</protein>
<organism evidence="2 3">
    <name type="scientific">Psilocybe cyanescens</name>
    <dbReference type="NCBI Taxonomy" id="93625"/>
    <lineage>
        <taxon>Eukaryota</taxon>
        <taxon>Fungi</taxon>
        <taxon>Dikarya</taxon>
        <taxon>Basidiomycota</taxon>
        <taxon>Agaricomycotina</taxon>
        <taxon>Agaricomycetes</taxon>
        <taxon>Agaricomycetidae</taxon>
        <taxon>Agaricales</taxon>
        <taxon>Agaricineae</taxon>
        <taxon>Strophariaceae</taxon>
        <taxon>Psilocybe</taxon>
    </lineage>
</organism>
<comment type="caution">
    <text evidence="2">The sequence shown here is derived from an EMBL/GenBank/DDBJ whole genome shotgun (WGS) entry which is preliminary data.</text>
</comment>
<feature type="region of interest" description="Disordered" evidence="1">
    <location>
        <begin position="1"/>
        <end position="35"/>
    </location>
</feature>
<dbReference type="PANTHER" id="PTHR40462:SF1">
    <property type="entry name" value="EXPRESSED PROTEIN"/>
    <property type="match status" value="1"/>
</dbReference>